<comment type="caution">
    <text evidence="1">The sequence shown here is derived from an EMBL/GenBank/DDBJ whole genome shotgun (WGS) entry which is preliminary data.</text>
</comment>
<dbReference type="Proteomes" id="UP000016626">
    <property type="component" value="Unassembled WGS sequence"/>
</dbReference>
<proteinExistence type="predicted"/>
<dbReference type="HOGENOM" id="CLU_130272_0_0_0"/>
<organism evidence="1 2">
    <name type="scientific">Leptotrichia wadei (strain F0279)</name>
    <dbReference type="NCBI Taxonomy" id="888055"/>
    <lineage>
        <taxon>Bacteria</taxon>
        <taxon>Fusobacteriati</taxon>
        <taxon>Fusobacteriota</taxon>
        <taxon>Fusobacteriia</taxon>
        <taxon>Fusobacteriales</taxon>
        <taxon>Leptotrichiaceae</taxon>
        <taxon>Leptotrichia</taxon>
    </lineage>
</organism>
<evidence type="ECO:0000313" key="1">
    <source>
        <dbReference type="EMBL" id="ERK53991.1"/>
    </source>
</evidence>
<dbReference type="PATRIC" id="fig|888055.3.peg.211"/>
<dbReference type="EMBL" id="AWVM01000012">
    <property type="protein sequence ID" value="ERK53991.1"/>
    <property type="molecule type" value="Genomic_DNA"/>
</dbReference>
<dbReference type="eggNOG" id="ENOG503348K">
    <property type="taxonomic scope" value="Bacteria"/>
</dbReference>
<reference evidence="1 2" key="1">
    <citation type="submission" date="2013-06" db="EMBL/GenBank/DDBJ databases">
        <authorList>
            <person name="Weinstock G."/>
            <person name="Sodergren E."/>
            <person name="Lobos E.A."/>
            <person name="Fulton L."/>
            <person name="Fulton R."/>
            <person name="Courtney L."/>
            <person name="Fronick C."/>
            <person name="O'Laughlin M."/>
            <person name="Godfrey J."/>
            <person name="Wilson R.M."/>
            <person name="Miner T."/>
            <person name="Farmer C."/>
            <person name="Delehaunty K."/>
            <person name="Cordes M."/>
            <person name="Minx P."/>
            <person name="Tomlinson C."/>
            <person name="Chen J."/>
            <person name="Wollam A."/>
            <person name="Pepin K.H."/>
            <person name="Bhonagiri V."/>
            <person name="Zhang X."/>
            <person name="Warren W."/>
            <person name="Mitreva M."/>
            <person name="Mardis E.R."/>
            <person name="Wilson R.K."/>
        </authorList>
    </citation>
    <scope>NUCLEOTIDE SEQUENCE [LARGE SCALE GENOMIC DNA]</scope>
    <source>
        <strain evidence="1 2">F0279</strain>
    </source>
</reference>
<sequence>MLKTPFGNIRMFLDKKEVEFNFSKIQNSKSFLKTETYLLKYEFKKEKVDKINKHFLKCILETNFEYEAYVETGERLEAISFEINKGKLTIGTVSGLSMVEVDGNNNDFDVKYLKNGIEIVIFKETASQEFSFGISFLENMNLENEIQTWLAVSYVIG</sequence>
<dbReference type="AlphaFoldDB" id="U2QC61"/>
<gene>
    <name evidence="1" type="ORF">HMPREF9015_00216</name>
</gene>
<evidence type="ECO:0000313" key="2">
    <source>
        <dbReference type="Proteomes" id="UP000016626"/>
    </source>
</evidence>
<protein>
    <submittedName>
        <fullName evidence="1">Uncharacterized protein</fullName>
    </submittedName>
</protein>
<name>U2QC61_LEPWF</name>
<accession>U2QC61</accession>